<evidence type="ECO:0000256" key="1">
    <source>
        <dbReference type="ARBA" id="ARBA00006885"/>
    </source>
</evidence>
<dbReference type="OrthoDB" id="292693at2759"/>
<dbReference type="GO" id="GO:0006744">
    <property type="term" value="P:ubiquinone biosynthetic process"/>
    <property type="evidence" value="ECO:0007669"/>
    <property type="project" value="EnsemblFungi"/>
</dbReference>
<dbReference type="InterPro" id="IPR044996">
    <property type="entry name" value="COQ10-like"/>
</dbReference>
<evidence type="ECO:0000259" key="4">
    <source>
        <dbReference type="Pfam" id="PF03364"/>
    </source>
</evidence>
<dbReference type="CDD" id="cd07813">
    <property type="entry name" value="COQ10p_like"/>
    <property type="match status" value="1"/>
</dbReference>
<dbReference type="GO" id="GO:0140104">
    <property type="term" value="F:molecular carrier activity"/>
    <property type="evidence" value="ECO:0007669"/>
    <property type="project" value="EnsemblFungi"/>
</dbReference>
<dbReference type="EMBL" id="KV454209">
    <property type="protein sequence ID" value="ODQ61177.1"/>
    <property type="molecule type" value="Genomic_DNA"/>
</dbReference>
<dbReference type="Pfam" id="PF03364">
    <property type="entry name" value="Polyketide_cyc"/>
    <property type="match status" value="1"/>
</dbReference>
<dbReference type="InterPro" id="IPR005031">
    <property type="entry name" value="COQ10_START"/>
</dbReference>
<dbReference type="GO" id="GO:0005743">
    <property type="term" value="C:mitochondrial inner membrane"/>
    <property type="evidence" value="ECO:0007669"/>
    <property type="project" value="EnsemblFungi"/>
</dbReference>
<dbReference type="GeneID" id="30200484"/>
<reference evidence="5 6" key="1">
    <citation type="journal article" date="2016" name="Proc. Natl. Acad. Sci. U.S.A.">
        <title>Comparative genomics of biotechnologically important yeasts.</title>
        <authorList>
            <person name="Riley R."/>
            <person name="Haridas S."/>
            <person name="Wolfe K.H."/>
            <person name="Lopes M.R."/>
            <person name="Hittinger C.T."/>
            <person name="Goeker M."/>
            <person name="Salamov A.A."/>
            <person name="Wisecaver J.H."/>
            <person name="Long T.M."/>
            <person name="Calvey C.H."/>
            <person name="Aerts A.L."/>
            <person name="Barry K.W."/>
            <person name="Choi C."/>
            <person name="Clum A."/>
            <person name="Coughlan A.Y."/>
            <person name="Deshpande S."/>
            <person name="Douglass A.P."/>
            <person name="Hanson S.J."/>
            <person name="Klenk H.-P."/>
            <person name="LaButti K.M."/>
            <person name="Lapidus A."/>
            <person name="Lindquist E.A."/>
            <person name="Lipzen A.M."/>
            <person name="Meier-Kolthoff J.P."/>
            <person name="Ohm R.A."/>
            <person name="Otillar R.P."/>
            <person name="Pangilinan J.L."/>
            <person name="Peng Y."/>
            <person name="Rokas A."/>
            <person name="Rosa C.A."/>
            <person name="Scheuner C."/>
            <person name="Sibirny A.A."/>
            <person name="Slot J.C."/>
            <person name="Stielow J.B."/>
            <person name="Sun H."/>
            <person name="Kurtzman C.P."/>
            <person name="Blackwell M."/>
            <person name="Grigoriev I.V."/>
            <person name="Jeffries T.W."/>
        </authorList>
    </citation>
    <scope>NUCLEOTIDE SEQUENCE [LARGE SCALE GENOMIC DNA]</scope>
    <source>
        <strain evidence="6">ATCC 58044 / CBS 1984 / NCYC 433 / NRRL Y-366-8</strain>
    </source>
</reference>
<feature type="domain" description="Coenzyme Q-binding protein COQ10 START" evidence="4">
    <location>
        <begin position="48"/>
        <end position="175"/>
    </location>
</feature>
<dbReference type="PANTHER" id="PTHR12901">
    <property type="entry name" value="SPERM PROTEIN HOMOLOG"/>
    <property type="match status" value="1"/>
</dbReference>
<proteinExistence type="inferred from homology"/>
<accession>A0A1E3P8H9</accession>
<dbReference type="RefSeq" id="XP_019040384.1">
    <property type="nucleotide sequence ID" value="XM_019183238.1"/>
</dbReference>
<comment type="function">
    <text evidence="3">Required for the function of coenzyme Q in the respiratory chain. May serve as a chaperone or may be involved in the transport of Q6 from its site of synthesis to the catalytic sites of the respiratory complexes.</text>
</comment>
<dbReference type="AlphaFoldDB" id="A0A1E3P8H9"/>
<dbReference type="Proteomes" id="UP000094112">
    <property type="component" value="Unassembled WGS sequence"/>
</dbReference>
<protein>
    <recommendedName>
        <fullName evidence="4">Coenzyme Q-binding protein COQ10 START domain-containing protein</fullName>
    </recommendedName>
</protein>
<dbReference type="PANTHER" id="PTHR12901:SF10">
    <property type="entry name" value="COENZYME Q-BINDING PROTEIN COQ10, MITOCHONDRIAL"/>
    <property type="match status" value="1"/>
</dbReference>
<dbReference type="STRING" id="683960.A0A1E3P8H9"/>
<name>A0A1E3P8H9_WICAA</name>
<evidence type="ECO:0000256" key="3">
    <source>
        <dbReference type="ARBA" id="ARBA00024947"/>
    </source>
</evidence>
<comment type="subunit">
    <text evidence="2">Interacts with coenzyme Q.</text>
</comment>
<keyword evidence="6" id="KW-1185">Reference proteome</keyword>
<gene>
    <name evidence="5" type="ORF">WICANDRAFT_61739</name>
</gene>
<organism evidence="5 6">
    <name type="scientific">Wickerhamomyces anomalus (strain ATCC 58044 / CBS 1984 / NCYC 433 / NRRL Y-366-8)</name>
    <name type="common">Yeast</name>
    <name type="synonym">Hansenula anomala</name>
    <dbReference type="NCBI Taxonomy" id="683960"/>
    <lineage>
        <taxon>Eukaryota</taxon>
        <taxon>Fungi</taxon>
        <taxon>Dikarya</taxon>
        <taxon>Ascomycota</taxon>
        <taxon>Saccharomycotina</taxon>
        <taxon>Saccharomycetes</taxon>
        <taxon>Phaffomycetales</taxon>
        <taxon>Wickerhamomycetaceae</taxon>
        <taxon>Wickerhamomyces</taxon>
    </lineage>
</organism>
<dbReference type="GO" id="GO:0048039">
    <property type="term" value="F:ubiquinone binding"/>
    <property type="evidence" value="ECO:0007669"/>
    <property type="project" value="EnsemblFungi"/>
</dbReference>
<evidence type="ECO:0000313" key="6">
    <source>
        <dbReference type="Proteomes" id="UP000094112"/>
    </source>
</evidence>
<dbReference type="GO" id="GO:0045333">
    <property type="term" value="P:cellular respiration"/>
    <property type="evidence" value="ECO:0007669"/>
    <property type="project" value="InterPro"/>
</dbReference>
<dbReference type="SUPFAM" id="SSF55961">
    <property type="entry name" value="Bet v1-like"/>
    <property type="match status" value="1"/>
</dbReference>
<comment type="similarity">
    <text evidence="1">Belongs to the COQ10 family.</text>
</comment>
<dbReference type="Gene3D" id="3.30.530.20">
    <property type="match status" value="1"/>
</dbReference>
<sequence length="192" mass="22111">MLVIRRSQVKAAYGIRAFHSSKPGKFSLLKSLEKSDGEQSFVVKRVLNHPPELFYDVVSDVSQYSKFVPYCTRSFINARDQALQPTEAGLRVGWKSFDEEFVCNLQCDPKKVVIAESVTHSLFEHLYTKWTITPNARKNSCDMELLLKFNFKSALYNRVSSLFAESVSELVIKAFDKRAAQLRREMMKQERA</sequence>
<evidence type="ECO:0000256" key="2">
    <source>
        <dbReference type="ARBA" id="ARBA00011814"/>
    </source>
</evidence>
<dbReference type="InterPro" id="IPR023393">
    <property type="entry name" value="START-like_dom_sf"/>
</dbReference>
<evidence type="ECO:0000313" key="5">
    <source>
        <dbReference type="EMBL" id="ODQ61177.1"/>
    </source>
</evidence>